<dbReference type="PANTHER" id="PTHR33711">
    <property type="entry name" value="DIOXYGENASE, PUTATIVE (AFU_ORTHOLOGUE AFUA_2G02910)-RELATED"/>
    <property type="match status" value="1"/>
</dbReference>
<evidence type="ECO:0000313" key="6">
    <source>
        <dbReference type="EMBL" id="GCD94206.1"/>
    </source>
</evidence>
<reference evidence="6 7" key="1">
    <citation type="submission" date="2018-12" db="EMBL/GenBank/DDBJ databases">
        <title>Draft genome sequence of Embleya hyalina NBRC 13850T.</title>
        <authorList>
            <person name="Komaki H."/>
            <person name="Hosoyama A."/>
            <person name="Kimura A."/>
            <person name="Ichikawa N."/>
            <person name="Tamura T."/>
        </authorList>
    </citation>
    <scope>NUCLEOTIDE SEQUENCE [LARGE SCALE GENOMIC DNA]</scope>
    <source>
        <strain evidence="6 7">NBRC 13850</strain>
    </source>
</reference>
<dbReference type="Gene3D" id="2.60.130.10">
    <property type="entry name" value="Aromatic compound dioxygenase"/>
    <property type="match status" value="1"/>
</dbReference>
<evidence type="ECO:0000256" key="3">
    <source>
        <dbReference type="ARBA" id="ARBA00023002"/>
    </source>
</evidence>
<evidence type="ECO:0000256" key="2">
    <source>
        <dbReference type="ARBA" id="ARBA00022964"/>
    </source>
</evidence>
<dbReference type="GO" id="GO:0008199">
    <property type="term" value="F:ferric iron binding"/>
    <property type="evidence" value="ECO:0007669"/>
    <property type="project" value="InterPro"/>
</dbReference>
<name>A0A401YHW6_9ACTN</name>
<gene>
    <name evidence="6" type="primary">pcaG</name>
    <name evidence="6" type="ORF">EHYA_01865</name>
</gene>
<evidence type="ECO:0000313" key="7">
    <source>
        <dbReference type="Proteomes" id="UP000286931"/>
    </source>
</evidence>
<dbReference type="InterPro" id="IPR012786">
    <property type="entry name" value="Protocat_dOase_a"/>
</dbReference>
<keyword evidence="3" id="KW-0560">Oxidoreductase</keyword>
<dbReference type="RefSeq" id="WP_246126546.1">
    <property type="nucleotide sequence ID" value="NZ_BIFH01000015.1"/>
</dbReference>
<dbReference type="Proteomes" id="UP000286931">
    <property type="component" value="Unassembled WGS sequence"/>
</dbReference>
<feature type="domain" description="Intradiol ring-cleavage dioxygenases" evidence="5">
    <location>
        <begin position="59"/>
        <end position="189"/>
    </location>
</feature>
<dbReference type="NCBIfam" id="TIGR02423">
    <property type="entry name" value="protocat_alph"/>
    <property type="match status" value="1"/>
</dbReference>
<accession>A0A401YHW6</accession>
<keyword evidence="7" id="KW-1185">Reference proteome</keyword>
<evidence type="ECO:0000256" key="1">
    <source>
        <dbReference type="ARBA" id="ARBA00007825"/>
    </source>
</evidence>
<keyword evidence="2 6" id="KW-0223">Dioxygenase</keyword>
<dbReference type="PANTHER" id="PTHR33711:SF9">
    <property type="entry name" value="PROTOCATECHUATE 3,4-DIOXYGENASE ALPHA CHAIN"/>
    <property type="match status" value="1"/>
</dbReference>
<dbReference type="InterPro" id="IPR000627">
    <property type="entry name" value="Intradiol_dOase_C"/>
</dbReference>
<evidence type="ECO:0000259" key="5">
    <source>
        <dbReference type="Pfam" id="PF00775"/>
    </source>
</evidence>
<dbReference type="GO" id="GO:0018578">
    <property type="term" value="F:protocatechuate 3,4-dioxygenase activity"/>
    <property type="evidence" value="ECO:0007669"/>
    <property type="project" value="InterPro"/>
</dbReference>
<comment type="caution">
    <text evidence="6">The sequence shown here is derived from an EMBL/GenBank/DDBJ whole genome shotgun (WGS) entry which is preliminary data.</text>
</comment>
<dbReference type="AlphaFoldDB" id="A0A401YHW6"/>
<proteinExistence type="inferred from homology"/>
<protein>
    <submittedName>
        <fullName evidence="6">Protocatechuate 3,4-dioxygenase subunit alpha</fullName>
    </submittedName>
</protein>
<comment type="similarity">
    <text evidence="1">Belongs to the intradiol ring-cleavage dioxygenase family.</text>
</comment>
<feature type="region of interest" description="Disordered" evidence="4">
    <location>
        <begin position="1"/>
        <end position="30"/>
    </location>
</feature>
<dbReference type="InterPro" id="IPR015889">
    <property type="entry name" value="Intradiol_dOase_core"/>
</dbReference>
<feature type="compositionally biased region" description="Polar residues" evidence="4">
    <location>
        <begin position="1"/>
        <end position="12"/>
    </location>
</feature>
<dbReference type="EMBL" id="BIFH01000015">
    <property type="protein sequence ID" value="GCD94206.1"/>
    <property type="molecule type" value="Genomic_DNA"/>
</dbReference>
<dbReference type="CDD" id="cd03463">
    <property type="entry name" value="3_4-PCD_alpha"/>
    <property type="match status" value="1"/>
</dbReference>
<dbReference type="InterPro" id="IPR050770">
    <property type="entry name" value="Intradiol_RC_Dioxygenase"/>
</dbReference>
<dbReference type="SUPFAM" id="SSF49482">
    <property type="entry name" value="Aromatic compound dioxygenase"/>
    <property type="match status" value="1"/>
</dbReference>
<sequence length="204" mass="21848">MSTRPMDTSPMNTWPIGAEGDTPNPDGGLTPSQTVGPFFGYALPFAGGPDLVPPHTPGAIRVHGTVYDGAGVPVPDAVVEIWQADATGRIPRAPGSFARDGVTFTGWGRAAVDRLGRYAFSTVRPGAPGADANPYLAMSVFARGMLRRVVTRVYFPEDDRHADPLFALVPASRHETLIAVREESGSYRFDVHIQGEQETVFLAV</sequence>
<evidence type="ECO:0000256" key="4">
    <source>
        <dbReference type="SAM" id="MobiDB-lite"/>
    </source>
</evidence>
<dbReference type="Pfam" id="PF00775">
    <property type="entry name" value="Dioxygenase_C"/>
    <property type="match status" value="1"/>
</dbReference>
<organism evidence="6 7">
    <name type="scientific">Embleya hyalina</name>
    <dbReference type="NCBI Taxonomy" id="516124"/>
    <lineage>
        <taxon>Bacteria</taxon>
        <taxon>Bacillati</taxon>
        <taxon>Actinomycetota</taxon>
        <taxon>Actinomycetes</taxon>
        <taxon>Kitasatosporales</taxon>
        <taxon>Streptomycetaceae</taxon>
        <taxon>Embleya</taxon>
    </lineage>
</organism>